<dbReference type="Pfam" id="PF01914">
    <property type="entry name" value="MarC"/>
    <property type="match status" value="1"/>
</dbReference>
<evidence type="ECO:0000313" key="8">
    <source>
        <dbReference type="EMBL" id="SFT64119.1"/>
    </source>
</evidence>
<dbReference type="PANTHER" id="PTHR33508:SF1">
    <property type="entry name" value="UPF0056 MEMBRANE PROTEIN YHCE"/>
    <property type="match status" value="1"/>
</dbReference>
<proteinExistence type="inferred from homology"/>
<keyword evidence="9" id="KW-1185">Reference proteome</keyword>
<comment type="similarity">
    <text evidence="2 7">Belongs to the UPF0056 (MarC) family.</text>
</comment>
<dbReference type="EMBL" id="FPAS01000002">
    <property type="protein sequence ID" value="SFT64119.1"/>
    <property type="molecule type" value="Genomic_DNA"/>
</dbReference>
<organism evidence="8 9">
    <name type="scientific">Lishizhenia tianjinensis</name>
    <dbReference type="NCBI Taxonomy" id="477690"/>
    <lineage>
        <taxon>Bacteria</taxon>
        <taxon>Pseudomonadati</taxon>
        <taxon>Bacteroidota</taxon>
        <taxon>Flavobacteriia</taxon>
        <taxon>Flavobacteriales</taxon>
        <taxon>Crocinitomicaceae</taxon>
        <taxon>Lishizhenia</taxon>
    </lineage>
</organism>
<gene>
    <name evidence="8" type="ORF">SAMN05216474_1496</name>
</gene>
<feature type="transmembrane region" description="Helical" evidence="7">
    <location>
        <begin position="136"/>
        <end position="154"/>
    </location>
</feature>
<name>A0A1I6ZN05_9FLAO</name>
<feature type="transmembrane region" description="Helical" evidence="7">
    <location>
        <begin position="76"/>
        <end position="98"/>
    </location>
</feature>
<dbReference type="PANTHER" id="PTHR33508">
    <property type="entry name" value="UPF0056 MEMBRANE PROTEIN YHCE"/>
    <property type="match status" value="1"/>
</dbReference>
<accession>A0A1I6ZN05</accession>
<dbReference type="RefSeq" id="WP_090247758.1">
    <property type="nucleotide sequence ID" value="NZ_FPAS01000002.1"/>
</dbReference>
<dbReference type="Proteomes" id="UP000236454">
    <property type="component" value="Unassembled WGS sequence"/>
</dbReference>
<keyword evidence="3" id="KW-1003">Cell membrane</keyword>
<dbReference type="STRING" id="477690.SAMN05216474_1496"/>
<evidence type="ECO:0000256" key="4">
    <source>
        <dbReference type="ARBA" id="ARBA00022692"/>
    </source>
</evidence>
<evidence type="ECO:0000256" key="7">
    <source>
        <dbReference type="RuleBase" id="RU362048"/>
    </source>
</evidence>
<dbReference type="GO" id="GO:0005886">
    <property type="term" value="C:plasma membrane"/>
    <property type="evidence" value="ECO:0007669"/>
    <property type="project" value="UniProtKB-SubCell"/>
</dbReference>
<feature type="transmembrane region" description="Helical" evidence="7">
    <location>
        <begin position="175"/>
        <end position="196"/>
    </location>
</feature>
<sequence>MIDFFLEFSLEGFFKAFMVLFAVIDIVGSIPLIIKIKEKNEVNPAKASLVSLGIMLAFLIVGEGILGLFGVGVRSFAVAGSLILFAMAVEMIMGVELFKDDGSGGKMASIVPLAFPIIAGAGSMTTIISLQAEYSFINICLAIIANILVVYVVLKLTKRIERLLGPGGIAILKKVFGIILLAIAIKLFATNIPALFENLHGTK</sequence>
<evidence type="ECO:0000256" key="2">
    <source>
        <dbReference type="ARBA" id="ARBA00009784"/>
    </source>
</evidence>
<feature type="transmembrane region" description="Helical" evidence="7">
    <location>
        <begin position="12"/>
        <end position="34"/>
    </location>
</feature>
<comment type="subcellular location">
    <subcellularLocation>
        <location evidence="1 7">Cell membrane</location>
        <topology evidence="1 7">Multi-pass membrane protein</topology>
    </subcellularLocation>
</comment>
<keyword evidence="5 7" id="KW-1133">Transmembrane helix</keyword>
<evidence type="ECO:0000313" key="9">
    <source>
        <dbReference type="Proteomes" id="UP000236454"/>
    </source>
</evidence>
<feature type="transmembrane region" description="Helical" evidence="7">
    <location>
        <begin position="110"/>
        <end position="130"/>
    </location>
</feature>
<evidence type="ECO:0000256" key="1">
    <source>
        <dbReference type="ARBA" id="ARBA00004651"/>
    </source>
</evidence>
<evidence type="ECO:0000256" key="6">
    <source>
        <dbReference type="ARBA" id="ARBA00023136"/>
    </source>
</evidence>
<keyword evidence="4 7" id="KW-0812">Transmembrane</keyword>
<reference evidence="8 9" key="1">
    <citation type="submission" date="2016-10" db="EMBL/GenBank/DDBJ databases">
        <authorList>
            <person name="de Groot N.N."/>
        </authorList>
    </citation>
    <scope>NUCLEOTIDE SEQUENCE [LARGE SCALE GENOMIC DNA]</scope>
    <source>
        <strain evidence="8 9">CGMCC 1.7005</strain>
    </source>
</reference>
<dbReference type="AlphaFoldDB" id="A0A1I6ZN05"/>
<feature type="transmembrane region" description="Helical" evidence="7">
    <location>
        <begin position="46"/>
        <end position="70"/>
    </location>
</feature>
<evidence type="ECO:0000256" key="5">
    <source>
        <dbReference type="ARBA" id="ARBA00022989"/>
    </source>
</evidence>
<evidence type="ECO:0000256" key="3">
    <source>
        <dbReference type="ARBA" id="ARBA00022475"/>
    </source>
</evidence>
<protein>
    <recommendedName>
        <fullName evidence="7">UPF0056 membrane protein</fullName>
    </recommendedName>
</protein>
<dbReference type="InterPro" id="IPR002771">
    <property type="entry name" value="Multi_antbiot-R_MarC"/>
</dbReference>
<keyword evidence="6 7" id="KW-0472">Membrane</keyword>
<dbReference type="OrthoDB" id="978595at2"/>